<comment type="caution">
    <text evidence="1">The sequence shown here is derived from an EMBL/GenBank/DDBJ whole genome shotgun (WGS) entry which is preliminary data.</text>
</comment>
<dbReference type="AlphaFoldDB" id="A0A225DXJ9"/>
<evidence type="ECO:0000313" key="2">
    <source>
        <dbReference type="Proteomes" id="UP000214646"/>
    </source>
</evidence>
<reference evidence="2" key="1">
    <citation type="submission" date="2017-06" db="EMBL/GenBank/DDBJ databases">
        <title>Genome analysis of Fimbriiglobus ruber SP5, the first member of the order Planctomycetales with confirmed chitinolytic capability.</title>
        <authorList>
            <person name="Ravin N.V."/>
            <person name="Rakitin A.L."/>
            <person name="Ivanova A.A."/>
            <person name="Beletsky A.V."/>
            <person name="Kulichevskaya I.S."/>
            <person name="Mardanov A.V."/>
            <person name="Dedysh S.N."/>
        </authorList>
    </citation>
    <scope>NUCLEOTIDE SEQUENCE [LARGE SCALE GENOMIC DNA]</scope>
    <source>
        <strain evidence="2">SP5</strain>
    </source>
</reference>
<keyword evidence="2" id="KW-1185">Reference proteome</keyword>
<evidence type="ECO:0000313" key="1">
    <source>
        <dbReference type="EMBL" id="OWK40837.1"/>
    </source>
</evidence>
<organism evidence="1 2">
    <name type="scientific">Fimbriiglobus ruber</name>
    <dbReference type="NCBI Taxonomy" id="1908690"/>
    <lineage>
        <taxon>Bacteria</taxon>
        <taxon>Pseudomonadati</taxon>
        <taxon>Planctomycetota</taxon>
        <taxon>Planctomycetia</taxon>
        <taxon>Gemmatales</taxon>
        <taxon>Gemmataceae</taxon>
        <taxon>Fimbriiglobus</taxon>
    </lineage>
</organism>
<name>A0A225DXJ9_9BACT</name>
<proteinExistence type="predicted"/>
<accession>A0A225DXJ9</accession>
<sequence length="49" mass="5422">MVFREDASLTQAGHAGANRAMIRRVLVSLLRRAPREGDTAEQDLESRLG</sequence>
<dbReference type="Proteomes" id="UP000214646">
    <property type="component" value="Unassembled WGS sequence"/>
</dbReference>
<protein>
    <submittedName>
        <fullName evidence="1">Uncharacterized protein</fullName>
    </submittedName>
</protein>
<dbReference type="EMBL" id="NIDE01000007">
    <property type="protein sequence ID" value="OWK40837.1"/>
    <property type="molecule type" value="Genomic_DNA"/>
</dbReference>
<gene>
    <name evidence="1" type="ORF">FRUB_04729</name>
</gene>